<organism evidence="2 3">
    <name type="scientific">Chlamydia trachomatis serovar A (strain A2497)</name>
    <dbReference type="NCBI Taxonomy" id="580047"/>
    <lineage>
        <taxon>Bacteria</taxon>
        <taxon>Pseudomonadati</taxon>
        <taxon>Chlamydiota</taxon>
        <taxon>Chlamydiia</taxon>
        <taxon>Chlamydiales</taxon>
        <taxon>Chlamydiaceae</taxon>
        <taxon>Chlamydia/Chlamydophila group</taxon>
        <taxon>Chlamydia</taxon>
    </lineage>
</organism>
<dbReference type="KEGG" id="cra:CTO_0299"/>
<feature type="compositionally biased region" description="Polar residues" evidence="1">
    <location>
        <begin position="33"/>
        <end position="49"/>
    </location>
</feature>
<evidence type="ECO:0000313" key="3">
    <source>
        <dbReference type="Proteomes" id="UP000009287"/>
    </source>
</evidence>
<evidence type="ECO:0000256" key="1">
    <source>
        <dbReference type="SAM" id="MobiDB-lite"/>
    </source>
</evidence>
<dbReference type="AlphaFoldDB" id="G4NNZ7"/>
<feature type="region of interest" description="Disordered" evidence="1">
    <location>
        <begin position="1"/>
        <end position="50"/>
    </location>
</feature>
<feature type="compositionally biased region" description="Polar residues" evidence="1">
    <location>
        <begin position="1"/>
        <end position="11"/>
    </location>
</feature>
<accession>G4NNZ7</accession>
<protein>
    <submittedName>
        <fullName evidence="2">Uncharacterized protein</fullName>
    </submittedName>
</protein>
<dbReference type="Proteomes" id="UP000009287">
    <property type="component" value="Chromosome"/>
</dbReference>
<name>G4NNZ7_CHLT4</name>
<evidence type="ECO:0000313" key="2">
    <source>
        <dbReference type="EMBL" id="AEP34852.1"/>
    </source>
</evidence>
<gene>
    <name evidence="2" type="ordered locus">CTO_0299</name>
</gene>
<sequence>MHLHHTVSSLDPTRDFTPKRKTTTRLPPDVILSSGSAARNPTKYPNNIKNHPIYTKLPVNFSFSNKRRPFGTSLSSEKTVH</sequence>
<dbReference type="EMBL" id="CP002401">
    <property type="protein sequence ID" value="AEP34852.1"/>
    <property type="molecule type" value="Genomic_DNA"/>
</dbReference>
<reference evidence="2 3" key="1">
    <citation type="journal article" date="2011" name="J. Exp. Med.">
        <title>A live-attenuated chlamydial vaccine protects against trachoma in nonhuman primates.</title>
        <authorList>
            <person name="Kari L."/>
            <person name="Whitmire W.M."/>
            <person name="Olivares-Zavaleta N."/>
            <person name="Goheen M.M."/>
            <person name="Taylor L.D."/>
            <person name="Carlson J.H."/>
            <person name="Sturdevant G.L."/>
            <person name="Lu C."/>
            <person name="Bakios L.E."/>
            <person name="Randall L.B."/>
            <person name="Parnell M.J."/>
            <person name="Zhong G."/>
            <person name="Caldwell H.D."/>
        </authorList>
    </citation>
    <scope>NUCLEOTIDE SEQUENCE [LARGE SCALE GENOMIC DNA]</scope>
    <source>
        <strain evidence="2 3">A2497</strain>
    </source>
</reference>
<proteinExistence type="predicted"/>